<feature type="domain" description="3-octaprenyl-4-hydroxybenzoate carboxy-lyase-like C-terminal" evidence="3">
    <location>
        <begin position="318"/>
        <end position="453"/>
    </location>
</feature>
<dbReference type="SUPFAM" id="SSF50475">
    <property type="entry name" value="FMN-binding split barrel"/>
    <property type="match status" value="1"/>
</dbReference>
<reference evidence="4 5" key="1">
    <citation type="submission" date="2021-02" db="EMBL/GenBank/DDBJ databases">
        <title>Activity-based single-cell genomes from oceanic crustal fluid captures similar information to metagenomic and metatranscriptomic surveys with orders of magnitude less sampling.</title>
        <authorList>
            <person name="D'Angelo T.S."/>
            <person name="Orcutt B.N."/>
        </authorList>
    </citation>
    <scope>NUCLEOTIDE SEQUENCE [LARGE SCALE GENOMIC DNA]</scope>
    <source>
        <strain evidence="4">AH-315-G07</strain>
    </source>
</reference>
<evidence type="ECO:0000313" key="5">
    <source>
        <dbReference type="Proteomes" id="UP000722121"/>
    </source>
</evidence>
<dbReference type="InterPro" id="IPR049383">
    <property type="entry name" value="UbiD-like_N"/>
</dbReference>
<evidence type="ECO:0000259" key="1">
    <source>
        <dbReference type="Pfam" id="PF01977"/>
    </source>
</evidence>
<accession>A0ABS3ASM8</accession>
<keyword evidence="5" id="KW-1185">Reference proteome</keyword>
<dbReference type="EMBL" id="JAFITR010000070">
    <property type="protein sequence ID" value="MBN4067137.1"/>
    <property type="molecule type" value="Genomic_DNA"/>
</dbReference>
<dbReference type="InterPro" id="IPR048304">
    <property type="entry name" value="UbiD_Rift_dom"/>
</dbReference>
<gene>
    <name evidence="4" type="ORF">JYU14_03535</name>
</gene>
<dbReference type="PANTHER" id="PTHR30108:SF7">
    <property type="entry name" value="3-POLYPRENYL-4-HYDROXYBENZOATE DECARBOXYLASE"/>
    <property type="match status" value="1"/>
</dbReference>
<evidence type="ECO:0000259" key="3">
    <source>
        <dbReference type="Pfam" id="PF20696"/>
    </source>
</evidence>
<organism evidence="4 5">
    <name type="scientific">Simkania negevensis</name>
    <dbReference type="NCBI Taxonomy" id="83561"/>
    <lineage>
        <taxon>Bacteria</taxon>
        <taxon>Pseudomonadati</taxon>
        <taxon>Chlamydiota</taxon>
        <taxon>Chlamydiia</taxon>
        <taxon>Parachlamydiales</taxon>
        <taxon>Simkaniaceae</taxon>
        <taxon>Simkania</taxon>
    </lineage>
</organism>
<protein>
    <submittedName>
        <fullName evidence="4">UbiD family decarboxylase</fullName>
    </submittedName>
</protein>
<dbReference type="InterPro" id="IPR049381">
    <property type="entry name" value="UbiD-like_C"/>
</dbReference>
<name>A0ABS3ASM8_9BACT</name>
<feature type="domain" description="3-octaprenyl-4-hydroxybenzoate carboxy-lyase-like N-terminal" evidence="2">
    <location>
        <begin position="8"/>
        <end position="83"/>
    </location>
</feature>
<dbReference type="Gene3D" id="3.40.1670.10">
    <property type="entry name" value="UbiD C-terminal domain-like"/>
    <property type="match status" value="1"/>
</dbReference>
<sequence length="608" mass="66713">MSLKACVADLERHGHLMRIADEVDPYLEMAEIHRRVYANGGPAILFERVKGSPFPAVSNLFGTPERGRFLFRKTYKKVEELLACKVDPIAALKSLWRKPHLPFTALTTLPKKVKRAPVLSCKTTISALPQIVSWPLDGGAYITLPQVLTFDQQNPSVMRSNLGMYRVQMSGGDLVKDREVGLHYQIHRGIGVHHAISKGRGEALRVAIFVGGHPAHTLAAVMPLPEGMSELMFAGALSGRRFRYALHNGYTVSAEADFCVVGYINPCEVKKEGPFGDHLGYYSLVHDFPLMHVEEVYHRPGAIWPFTVVGRPPQEDTMFGKVIHELTAPLVSLEIPGVKALHAVDATGVHPLMLAIGSERYLPYGEERIPQELLTQAHSILGFGQCSLAKYLFIAAHEDDPNLCVDDVGKFFSHLLERVDWTRDLHFVTQTTQDTLDYSGKGLNAGSKLVLAAAGNPKRTLASSILPFASLPTGFGDACMPLPGVVAIQAPPYRSDSVAKEEISSLCKALVHWEGRESSPLVVVVDDSCFVSKSLSNLLWVVFTRSDPAQDVEGVMSFVKDKHWGCEGPLVIDARMKPHHAPPLESDPAVVKKVESMGRKGGVLHGII</sequence>
<dbReference type="Pfam" id="PF01977">
    <property type="entry name" value="UbiD"/>
    <property type="match status" value="1"/>
</dbReference>
<evidence type="ECO:0000313" key="4">
    <source>
        <dbReference type="EMBL" id="MBN4067137.1"/>
    </source>
</evidence>
<dbReference type="Pfam" id="PF20695">
    <property type="entry name" value="UbiD_N"/>
    <property type="match status" value="1"/>
</dbReference>
<dbReference type="PANTHER" id="PTHR30108">
    <property type="entry name" value="3-OCTAPRENYL-4-HYDROXYBENZOATE CARBOXY-LYASE-RELATED"/>
    <property type="match status" value="1"/>
</dbReference>
<evidence type="ECO:0000259" key="2">
    <source>
        <dbReference type="Pfam" id="PF20695"/>
    </source>
</evidence>
<dbReference type="InterPro" id="IPR002830">
    <property type="entry name" value="UbiD"/>
</dbReference>
<dbReference type="SUPFAM" id="SSF143968">
    <property type="entry name" value="UbiD C-terminal domain-like"/>
    <property type="match status" value="2"/>
</dbReference>
<dbReference type="Pfam" id="PF20696">
    <property type="entry name" value="UbiD_C"/>
    <property type="match status" value="1"/>
</dbReference>
<comment type="caution">
    <text evidence="4">The sequence shown here is derived from an EMBL/GenBank/DDBJ whole genome shotgun (WGS) entry which is preliminary data.</text>
</comment>
<dbReference type="Proteomes" id="UP000722121">
    <property type="component" value="Unassembled WGS sequence"/>
</dbReference>
<proteinExistence type="predicted"/>
<feature type="domain" description="3-octaprenyl-4-hydroxybenzoate carboxy-lyase-like Rift-related" evidence="1">
    <location>
        <begin position="116"/>
        <end position="312"/>
    </location>
</feature>